<name>A0A975BGZ2_9BACT</name>
<dbReference type="KEGG" id="dmm:dnm_011170"/>
<dbReference type="AlphaFoldDB" id="A0A975BGZ2"/>
<evidence type="ECO:0000313" key="2">
    <source>
        <dbReference type="Proteomes" id="UP000663722"/>
    </source>
</evidence>
<dbReference type="Proteomes" id="UP000663722">
    <property type="component" value="Chromosome"/>
</dbReference>
<accession>A0A975BGZ2</accession>
<proteinExistence type="predicted"/>
<protein>
    <submittedName>
        <fullName evidence="1">Uncharacterized protein</fullName>
    </submittedName>
</protein>
<dbReference type="EMBL" id="CP061800">
    <property type="protein sequence ID" value="QTA85113.1"/>
    <property type="molecule type" value="Genomic_DNA"/>
</dbReference>
<sequence>MILKKISDINILTQVSRKQFFCQTVSLSRLKISINPECKN</sequence>
<reference evidence="1" key="1">
    <citation type="journal article" date="2021" name="Microb. Physiol.">
        <title>Proteogenomic Insights into the Physiology of Marine, Sulfate-Reducing, Filamentous Desulfonema limicola and Desulfonema magnum.</title>
        <authorList>
            <person name="Schnaars V."/>
            <person name="Wohlbrand L."/>
            <person name="Scheve S."/>
            <person name="Hinrichs C."/>
            <person name="Reinhardt R."/>
            <person name="Rabus R."/>
        </authorList>
    </citation>
    <scope>NUCLEOTIDE SEQUENCE</scope>
    <source>
        <strain evidence="1">4be13</strain>
    </source>
</reference>
<organism evidence="1 2">
    <name type="scientific">Desulfonema magnum</name>
    <dbReference type="NCBI Taxonomy" id="45655"/>
    <lineage>
        <taxon>Bacteria</taxon>
        <taxon>Pseudomonadati</taxon>
        <taxon>Thermodesulfobacteriota</taxon>
        <taxon>Desulfobacteria</taxon>
        <taxon>Desulfobacterales</taxon>
        <taxon>Desulfococcaceae</taxon>
        <taxon>Desulfonema</taxon>
    </lineage>
</organism>
<keyword evidence="2" id="KW-1185">Reference proteome</keyword>
<gene>
    <name evidence="1" type="ORF">dnm_011170</name>
</gene>
<evidence type="ECO:0000313" key="1">
    <source>
        <dbReference type="EMBL" id="QTA85113.1"/>
    </source>
</evidence>